<protein>
    <submittedName>
        <fullName evidence="1">Uncharacterized protein</fullName>
    </submittedName>
</protein>
<dbReference type="OrthoDB" id="598068at2"/>
<organism evidence="1 2">
    <name type="scientific">Pseudodesulfovibrio hydrargyri</name>
    <dbReference type="NCBI Taxonomy" id="2125990"/>
    <lineage>
        <taxon>Bacteria</taxon>
        <taxon>Pseudomonadati</taxon>
        <taxon>Thermodesulfobacteriota</taxon>
        <taxon>Desulfovibrionia</taxon>
        <taxon>Desulfovibrionales</taxon>
        <taxon>Desulfovibrionaceae</taxon>
    </lineage>
</organism>
<accession>A0A1J5MXK2</accession>
<evidence type="ECO:0000313" key="2">
    <source>
        <dbReference type="Proteomes" id="UP000181901"/>
    </source>
</evidence>
<proteinExistence type="predicted"/>
<dbReference type="RefSeq" id="WP_071546665.1">
    <property type="nucleotide sequence ID" value="NZ_LKAQ01000004.1"/>
</dbReference>
<sequence>MVTHEYAGIVTELPDRDCPHCGKRLDAWLAPPETGWGVILICNNNNCPHYLGSETDIMHKRDDSHLGCRYAENPDNGFKPVNVLAVCPH</sequence>
<dbReference type="EMBL" id="LKAQ01000004">
    <property type="protein sequence ID" value="OIQ51262.1"/>
    <property type="molecule type" value="Genomic_DNA"/>
</dbReference>
<keyword evidence="2" id="KW-1185">Reference proteome</keyword>
<evidence type="ECO:0000313" key="1">
    <source>
        <dbReference type="EMBL" id="OIQ51262.1"/>
    </source>
</evidence>
<reference evidence="1 2" key="1">
    <citation type="submission" date="2015-09" db="EMBL/GenBank/DDBJ databases">
        <title>Genome of Desulfovibrio dechloracetivorans BerOc1, a mercury methylating strain isolated from highly hydrocarbons and metals contaminated coastal sediments.</title>
        <authorList>
            <person name="Goni Urriza M."/>
            <person name="Gassie C."/>
            <person name="Bouchez O."/>
            <person name="Klopp C."/>
            <person name="Ranchou-Peyruse A."/>
            <person name="Remy G."/>
        </authorList>
    </citation>
    <scope>NUCLEOTIDE SEQUENCE [LARGE SCALE GENOMIC DNA]</scope>
    <source>
        <strain evidence="1 2">BerOc1</strain>
    </source>
</reference>
<comment type="caution">
    <text evidence="1">The sequence shown here is derived from an EMBL/GenBank/DDBJ whole genome shotgun (WGS) entry which is preliminary data.</text>
</comment>
<dbReference type="Proteomes" id="UP000181901">
    <property type="component" value="Unassembled WGS sequence"/>
</dbReference>
<dbReference type="AlphaFoldDB" id="A0A1J5MXK2"/>
<name>A0A1J5MXK2_9BACT</name>
<gene>
    <name evidence="1" type="ORF">BerOc1_03212</name>
</gene>